<dbReference type="PANTHER" id="PTHR45138:SF9">
    <property type="entry name" value="DIGUANYLATE CYCLASE DGCM-RELATED"/>
    <property type="match status" value="1"/>
</dbReference>
<reference evidence="10 11" key="1">
    <citation type="submission" date="2024-01" db="EMBL/GenBank/DDBJ databases">
        <title>Characterization of Pseudomonas viridiflava in Georgia, USA.</title>
        <authorList>
            <person name="Zhao M."/>
            <person name="Dutta B."/>
        </authorList>
    </citation>
    <scope>NUCLEOTIDE SEQUENCE [LARGE SCALE GENOMIC DNA]</scope>
    <source>
        <strain evidence="10 11">21GA0539</strain>
    </source>
</reference>
<evidence type="ECO:0000256" key="7">
    <source>
        <dbReference type="ARBA" id="ARBA00034247"/>
    </source>
</evidence>
<dbReference type="CDD" id="cd12914">
    <property type="entry name" value="PDC1_DGC_like"/>
    <property type="match status" value="1"/>
</dbReference>
<dbReference type="InterPro" id="IPR029787">
    <property type="entry name" value="Nucleotide_cyclase"/>
</dbReference>
<dbReference type="PROSITE" id="PS50887">
    <property type="entry name" value="GGDEF"/>
    <property type="match status" value="1"/>
</dbReference>
<organism evidence="10 11">
    <name type="scientific">Pseudomonas viridiflava</name>
    <name type="common">Phytomonas viridiflava</name>
    <dbReference type="NCBI Taxonomy" id="33069"/>
    <lineage>
        <taxon>Bacteria</taxon>
        <taxon>Pseudomonadati</taxon>
        <taxon>Pseudomonadota</taxon>
        <taxon>Gammaproteobacteria</taxon>
        <taxon>Pseudomonadales</taxon>
        <taxon>Pseudomonadaceae</taxon>
        <taxon>Pseudomonas</taxon>
    </lineage>
</organism>
<keyword evidence="10" id="KW-0548">Nucleotidyltransferase</keyword>
<keyword evidence="3" id="KW-1003">Cell membrane</keyword>
<dbReference type="InterPro" id="IPR033479">
    <property type="entry name" value="dCache_1"/>
</dbReference>
<dbReference type="InterPro" id="IPR043128">
    <property type="entry name" value="Rev_trsase/Diguanyl_cyclase"/>
</dbReference>
<keyword evidence="11" id="KW-1185">Reference proteome</keyword>
<dbReference type="GO" id="GO:0052621">
    <property type="term" value="F:diguanylate cyclase activity"/>
    <property type="evidence" value="ECO:0007669"/>
    <property type="project" value="UniProtKB-EC"/>
</dbReference>
<dbReference type="CDD" id="cd01949">
    <property type="entry name" value="GGDEF"/>
    <property type="match status" value="1"/>
</dbReference>
<feature type="transmembrane region" description="Helical" evidence="8">
    <location>
        <begin position="109"/>
        <end position="130"/>
    </location>
</feature>
<evidence type="ECO:0000313" key="11">
    <source>
        <dbReference type="Proteomes" id="UP001343600"/>
    </source>
</evidence>
<dbReference type="NCBIfam" id="TIGR00254">
    <property type="entry name" value="GGDEF"/>
    <property type="match status" value="1"/>
</dbReference>
<dbReference type="SUPFAM" id="SSF55073">
    <property type="entry name" value="Nucleotide cyclase"/>
    <property type="match status" value="1"/>
</dbReference>
<keyword evidence="6 8" id="KW-0472">Membrane</keyword>
<evidence type="ECO:0000256" key="8">
    <source>
        <dbReference type="SAM" id="Phobius"/>
    </source>
</evidence>
<keyword evidence="4 8" id="KW-0812">Transmembrane</keyword>
<dbReference type="CDD" id="cd12915">
    <property type="entry name" value="PDC2_DGC_like"/>
    <property type="match status" value="1"/>
</dbReference>
<keyword evidence="5 8" id="KW-1133">Transmembrane helix</keyword>
<dbReference type="InterPro" id="IPR000160">
    <property type="entry name" value="GGDEF_dom"/>
</dbReference>
<dbReference type="Gene3D" id="3.30.450.20">
    <property type="entry name" value="PAS domain"/>
    <property type="match status" value="2"/>
</dbReference>
<dbReference type="Proteomes" id="UP001343600">
    <property type="component" value="Unassembled WGS sequence"/>
</dbReference>
<evidence type="ECO:0000256" key="5">
    <source>
        <dbReference type="ARBA" id="ARBA00022989"/>
    </source>
</evidence>
<evidence type="ECO:0000256" key="2">
    <source>
        <dbReference type="ARBA" id="ARBA00012528"/>
    </source>
</evidence>
<dbReference type="SMART" id="SM00267">
    <property type="entry name" value="GGDEF"/>
    <property type="match status" value="1"/>
</dbReference>
<proteinExistence type="predicted"/>
<evidence type="ECO:0000256" key="4">
    <source>
        <dbReference type="ARBA" id="ARBA00022692"/>
    </source>
</evidence>
<evidence type="ECO:0000256" key="1">
    <source>
        <dbReference type="ARBA" id="ARBA00004651"/>
    </source>
</evidence>
<sequence>MSALRGYAARDALRPLSNVAQMFAQAPALCTSSRYIPERLLRSMPHAALQSRQFMADWSFWIFSGQLSRRLDVHCTQVICCINSAGYIAGCVMSMPDVSAQRHSTVKRLVACFVVIVIVSILSVFVWVSWQSYDQHIREGEGNVANLARAAAQHAEDAVREIDAVSAGVLERIEWYGIDSMDKERLRTVFKKRSDLMPQIHGFFVYDKDGNWLLTDKDSIPASANNADRDYFIYHRAHPGDREMHVGKVVKSRSTGDYVVPLSRRINNPDGSFAGVFLVTMSIEYFNQYYAGFHLDDNGIFLISLDDGTILTRRPFFENLIGASVAKGNVFMDHLPYARSGIAHIKSVIDNMERINGYVSIDHYPLVVQAGMSKVGILTPWHHQLYTSLAFVSLVTLGILVFAYALMRQIRIGHALQTQLEGTQVILQKMAAEDSLTGLLNRRSLDELLLVELERAQKSRTRISLLMLDIDHFKSYNDLYGHPAGDACIKAVAGALQAAVRRPQDLAVRYGGEEFTALLPNTDREGAMRIAQEIRSQLESLHIEHAGNATGAVTVSIGAMTVDNAAGMTPQAMLKSADNALYEAKHLGRNQVCFATTFDTSGTDALA</sequence>
<comment type="catalytic activity">
    <reaction evidence="7">
        <text>2 GTP = 3',3'-c-di-GMP + 2 diphosphate</text>
        <dbReference type="Rhea" id="RHEA:24898"/>
        <dbReference type="ChEBI" id="CHEBI:33019"/>
        <dbReference type="ChEBI" id="CHEBI:37565"/>
        <dbReference type="ChEBI" id="CHEBI:58805"/>
        <dbReference type="EC" id="2.7.7.65"/>
    </reaction>
</comment>
<feature type="domain" description="GGDEF" evidence="9">
    <location>
        <begin position="461"/>
        <end position="597"/>
    </location>
</feature>
<comment type="subcellular location">
    <subcellularLocation>
        <location evidence="1">Cell membrane</location>
        <topology evidence="1">Multi-pass membrane protein</topology>
    </subcellularLocation>
</comment>
<evidence type="ECO:0000259" key="9">
    <source>
        <dbReference type="PROSITE" id="PS50887"/>
    </source>
</evidence>
<protein>
    <recommendedName>
        <fullName evidence="2">diguanylate cyclase</fullName>
        <ecNumber evidence="2">2.7.7.65</ecNumber>
    </recommendedName>
</protein>
<accession>A0ABU7NBD1</accession>
<dbReference type="EC" id="2.7.7.65" evidence="2"/>
<dbReference type="InterPro" id="IPR050469">
    <property type="entry name" value="Diguanylate_Cyclase"/>
</dbReference>
<evidence type="ECO:0000256" key="6">
    <source>
        <dbReference type="ARBA" id="ARBA00023136"/>
    </source>
</evidence>
<evidence type="ECO:0000313" key="10">
    <source>
        <dbReference type="EMBL" id="MEE4042166.1"/>
    </source>
</evidence>
<comment type="caution">
    <text evidence="10">The sequence shown here is derived from an EMBL/GenBank/DDBJ whole genome shotgun (WGS) entry which is preliminary data.</text>
</comment>
<dbReference type="PANTHER" id="PTHR45138">
    <property type="entry name" value="REGULATORY COMPONENTS OF SENSORY TRANSDUCTION SYSTEM"/>
    <property type="match status" value="1"/>
</dbReference>
<keyword evidence="10" id="KW-0808">Transferase</keyword>
<gene>
    <name evidence="10" type="ORF">V2I87_18890</name>
</gene>
<dbReference type="Pfam" id="PF02743">
    <property type="entry name" value="dCache_1"/>
    <property type="match status" value="1"/>
</dbReference>
<dbReference type="Pfam" id="PF00990">
    <property type="entry name" value="GGDEF"/>
    <property type="match status" value="1"/>
</dbReference>
<dbReference type="EMBL" id="JAZEIP010000037">
    <property type="protein sequence ID" value="MEE4042166.1"/>
    <property type="molecule type" value="Genomic_DNA"/>
</dbReference>
<evidence type="ECO:0000256" key="3">
    <source>
        <dbReference type="ARBA" id="ARBA00022475"/>
    </source>
</evidence>
<name>A0ABU7NBD1_PSEVI</name>
<dbReference type="RefSeq" id="WP_245100194.1">
    <property type="nucleotide sequence ID" value="NZ_JALDTP010000011.1"/>
</dbReference>
<dbReference type="Gene3D" id="3.30.70.270">
    <property type="match status" value="1"/>
</dbReference>
<feature type="transmembrane region" description="Helical" evidence="8">
    <location>
        <begin position="385"/>
        <end position="407"/>
    </location>
</feature>